<evidence type="ECO:0000313" key="1">
    <source>
        <dbReference type="EMBL" id="KAI3699068.1"/>
    </source>
</evidence>
<comment type="caution">
    <text evidence="1">The sequence shown here is derived from an EMBL/GenBank/DDBJ whole genome shotgun (WGS) entry which is preliminary data.</text>
</comment>
<gene>
    <name evidence="1" type="ORF">L2E82_43076</name>
</gene>
<keyword evidence="2" id="KW-1185">Reference proteome</keyword>
<dbReference type="EMBL" id="CM042016">
    <property type="protein sequence ID" value="KAI3699068.1"/>
    <property type="molecule type" value="Genomic_DNA"/>
</dbReference>
<sequence>MGLYRSKNHSPAIPPSEEQILNLTSDLEEHPSKSNMRSGIQIKVEQKIPEEFEASSETEQNNDIPLAISLNALLQELCTIQHEGKVWSPRKVMLAMALYTPSFNLTSQQFCGFKHQRWMWSLMDEENKEDWKVEGGVAQVIWAQIYKNNTLQS</sequence>
<reference evidence="1 2" key="2">
    <citation type="journal article" date="2022" name="Mol. Ecol. Resour.">
        <title>The genomes of chicory, endive, great burdock and yacon provide insights into Asteraceae paleo-polyploidization history and plant inulin production.</title>
        <authorList>
            <person name="Fan W."/>
            <person name="Wang S."/>
            <person name="Wang H."/>
            <person name="Wang A."/>
            <person name="Jiang F."/>
            <person name="Liu H."/>
            <person name="Zhao H."/>
            <person name="Xu D."/>
            <person name="Zhang Y."/>
        </authorList>
    </citation>
    <scope>NUCLEOTIDE SEQUENCE [LARGE SCALE GENOMIC DNA]</scope>
    <source>
        <strain evidence="2">cv. Punajuju</strain>
        <tissue evidence="1">Leaves</tissue>
    </source>
</reference>
<organism evidence="1 2">
    <name type="scientific">Cichorium intybus</name>
    <name type="common">Chicory</name>
    <dbReference type="NCBI Taxonomy" id="13427"/>
    <lineage>
        <taxon>Eukaryota</taxon>
        <taxon>Viridiplantae</taxon>
        <taxon>Streptophyta</taxon>
        <taxon>Embryophyta</taxon>
        <taxon>Tracheophyta</taxon>
        <taxon>Spermatophyta</taxon>
        <taxon>Magnoliopsida</taxon>
        <taxon>eudicotyledons</taxon>
        <taxon>Gunneridae</taxon>
        <taxon>Pentapetalae</taxon>
        <taxon>asterids</taxon>
        <taxon>campanulids</taxon>
        <taxon>Asterales</taxon>
        <taxon>Asteraceae</taxon>
        <taxon>Cichorioideae</taxon>
        <taxon>Cichorieae</taxon>
        <taxon>Cichoriinae</taxon>
        <taxon>Cichorium</taxon>
    </lineage>
</organism>
<reference evidence="2" key="1">
    <citation type="journal article" date="2022" name="Mol. Ecol. Resour.">
        <title>The genomes of chicory, endive, great burdock and yacon provide insights into Asteraceae palaeo-polyploidization history and plant inulin production.</title>
        <authorList>
            <person name="Fan W."/>
            <person name="Wang S."/>
            <person name="Wang H."/>
            <person name="Wang A."/>
            <person name="Jiang F."/>
            <person name="Liu H."/>
            <person name="Zhao H."/>
            <person name="Xu D."/>
            <person name="Zhang Y."/>
        </authorList>
    </citation>
    <scope>NUCLEOTIDE SEQUENCE [LARGE SCALE GENOMIC DNA]</scope>
    <source>
        <strain evidence="2">cv. Punajuju</strain>
    </source>
</reference>
<proteinExistence type="predicted"/>
<evidence type="ECO:0000313" key="2">
    <source>
        <dbReference type="Proteomes" id="UP001055811"/>
    </source>
</evidence>
<accession>A0ACB8ZNA4</accession>
<protein>
    <submittedName>
        <fullName evidence="1">Uncharacterized protein</fullName>
    </submittedName>
</protein>
<name>A0ACB8ZNA4_CICIN</name>
<dbReference type="Proteomes" id="UP001055811">
    <property type="component" value="Linkage Group LG08"/>
</dbReference>